<evidence type="ECO:0000256" key="5">
    <source>
        <dbReference type="ARBA" id="ARBA00023274"/>
    </source>
</evidence>
<dbReference type="GO" id="GO:0005762">
    <property type="term" value="C:mitochondrial large ribosomal subunit"/>
    <property type="evidence" value="ECO:0007669"/>
    <property type="project" value="TreeGrafter"/>
</dbReference>
<dbReference type="RefSeq" id="XP_064852422.1">
    <property type="nucleotide sequence ID" value="XM_064996350.1"/>
</dbReference>
<evidence type="ECO:0000256" key="6">
    <source>
        <dbReference type="ARBA" id="ARBA00035191"/>
    </source>
</evidence>
<keyword evidence="3 7" id="KW-0689">Ribosomal protein</keyword>
<dbReference type="Proteomes" id="UP001360560">
    <property type="component" value="Unassembled WGS sequence"/>
</dbReference>
<evidence type="ECO:0000313" key="7">
    <source>
        <dbReference type="EMBL" id="GMM35422.1"/>
    </source>
</evidence>
<comment type="similarity">
    <text evidence="2">Belongs to the mitochondrion-specific ribosomal protein mL49 family.</text>
</comment>
<dbReference type="Gene3D" id="3.30.780.10">
    <property type="entry name" value="SUI1-like domain"/>
    <property type="match status" value="1"/>
</dbReference>
<dbReference type="PANTHER" id="PTHR13477">
    <property type="entry name" value="MITOCHONDRIAL 39S RIBOSOMAL PROTEIN L49"/>
    <property type="match status" value="1"/>
</dbReference>
<dbReference type="GeneID" id="90073401"/>
<keyword evidence="5" id="KW-0687">Ribonucleoprotein</keyword>
<reference evidence="7 8" key="1">
    <citation type="journal article" date="2023" name="Elife">
        <title>Identification of key yeast species and microbe-microbe interactions impacting larval growth of Drosophila in the wild.</title>
        <authorList>
            <person name="Mure A."/>
            <person name="Sugiura Y."/>
            <person name="Maeda R."/>
            <person name="Honda K."/>
            <person name="Sakurai N."/>
            <person name="Takahashi Y."/>
            <person name="Watada M."/>
            <person name="Katoh T."/>
            <person name="Gotoh A."/>
            <person name="Gotoh Y."/>
            <person name="Taniguchi I."/>
            <person name="Nakamura K."/>
            <person name="Hayashi T."/>
            <person name="Katayama T."/>
            <person name="Uemura T."/>
            <person name="Hattori Y."/>
        </authorList>
    </citation>
    <scope>NUCLEOTIDE SEQUENCE [LARGE SCALE GENOMIC DNA]</scope>
    <source>
        <strain evidence="7 8">SC-9</strain>
    </source>
</reference>
<dbReference type="InterPro" id="IPR007740">
    <property type="entry name" value="Ribosomal_mL49"/>
</dbReference>
<comment type="caution">
    <text evidence="7">The sequence shown here is derived from an EMBL/GenBank/DDBJ whole genome shotgun (WGS) entry which is preliminary data.</text>
</comment>
<proteinExistence type="inferred from homology"/>
<keyword evidence="4" id="KW-0496">Mitochondrion</keyword>
<dbReference type="Pfam" id="PF05046">
    <property type="entry name" value="Img2"/>
    <property type="match status" value="1"/>
</dbReference>
<dbReference type="GO" id="GO:0003735">
    <property type="term" value="F:structural constituent of ribosome"/>
    <property type="evidence" value="ECO:0007669"/>
    <property type="project" value="InterPro"/>
</dbReference>
<keyword evidence="8" id="KW-1185">Reference proteome</keyword>
<comment type="subcellular location">
    <subcellularLocation>
        <location evidence="1">Mitochondrion</location>
    </subcellularLocation>
</comment>
<evidence type="ECO:0000313" key="8">
    <source>
        <dbReference type="Proteomes" id="UP001360560"/>
    </source>
</evidence>
<evidence type="ECO:0000256" key="2">
    <source>
        <dbReference type="ARBA" id="ARBA00005677"/>
    </source>
</evidence>
<evidence type="ECO:0000256" key="3">
    <source>
        <dbReference type="ARBA" id="ARBA00022980"/>
    </source>
</evidence>
<gene>
    <name evidence="7" type="ORF">DASC09_027470</name>
</gene>
<dbReference type="GO" id="GO:0006412">
    <property type="term" value="P:translation"/>
    <property type="evidence" value="ECO:0007669"/>
    <property type="project" value="InterPro"/>
</dbReference>
<evidence type="ECO:0000256" key="1">
    <source>
        <dbReference type="ARBA" id="ARBA00004173"/>
    </source>
</evidence>
<organism evidence="7 8">
    <name type="scientific">Saccharomycopsis crataegensis</name>
    <dbReference type="NCBI Taxonomy" id="43959"/>
    <lineage>
        <taxon>Eukaryota</taxon>
        <taxon>Fungi</taxon>
        <taxon>Dikarya</taxon>
        <taxon>Ascomycota</taxon>
        <taxon>Saccharomycotina</taxon>
        <taxon>Saccharomycetes</taxon>
        <taxon>Saccharomycopsidaceae</taxon>
        <taxon>Saccharomycopsis</taxon>
    </lineage>
</organism>
<dbReference type="AlphaFoldDB" id="A0AAV5QLJ7"/>
<protein>
    <recommendedName>
        <fullName evidence="6">Large ribosomal subunit protein mL49</fullName>
    </recommendedName>
</protein>
<sequence length="157" mass="18115">MFRSALKNITSKRLQSTLHLEKELYEINKAKYLQETGAKRIFPPSQKPSASIFPKLENIDPKNDLQSRDFHSAKLGIYSVSKTTTGRLPVYSEIRKNQIRETIVRRVEGDVLQLKKDLQEALPFIDPAKFKVMQESKKVVIKGDYVNEVRNVLKEVL</sequence>
<dbReference type="PANTHER" id="PTHR13477:SF0">
    <property type="entry name" value="LARGE RIBOSOMAL SUBUNIT PROTEIN ML49"/>
    <property type="match status" value="1"/>
</dbReference>
<accession>A0AAV5QLJ7</accession>
<dbReference type="EMBL" id="BTFZ01000006">
    <property type="protein sequence ID" value="GMM35422.1"/>
    <property type="molecule type" value="Genomic_DNA"/>
</dbReference>
<name>A0AAV5QLJ7_9ASCO</name>
<evidence type="ECO:0000256" key="4">
    <source>
        <dbReference type="ARBA" id="ARBA00023128"/>
    </source>
</evidence>